<dbReference type="STRING" id="3469.A0A4Y7K9P3"/>
<dbReference type="Pfam" id="PF13662">
    <property type="entry name" value="Toprim_4"/>
    <property type="match status" value="1"/>
</dbReference>
<feature type="domain" description="Toprim" evidence="1">
    <location>
        <begin position="292"/>
        <end position="381"/>
    </location>
</feature>
<dbReference type="SMART" id="SM00493">
    <property type="entry name" value="TOPRIM"/>
    <property type="match status" value="1"/>
</dbReference>
<evidence type="ECO:0000313" key="3">
    <source>
        <dbReference type="Proteomes" id="UP000316621"/>
    </source>
</evidence>
<proteinExistence type="predicted"/>
<dbReference type="Gramene" id="RZC70073">
    <property type="protein sequence ID" value="RZC70073"/>
    <property type="gene ID" value="C5167_035090"/>
</dbReference>
<reference evidence="2 3" key="1">
    <citation type="journal article" date="2018" name="Science">
        <title>The opium poppy genome and morphinan production.</title>
        <authorList>
            <person name="Guo L."/>
            <person name="Winzer T."/>
            <person name="Yang X."/>
            <person name="Li Y."/>
            <person name="Ning Z."/>
            <person name="He Z."/>
            <person name="Teodor R."/>
            <person name="Lu Y."/>
            <person name="Bowser T.A."/>
            <person name="Graham I.A."/>
            <person name="Ye K."/>
        </authorList>
    </citation>
    <scope>NUCLEOTIDE SEQUENCE [LARGE SCALE GENOMIC DNA]</scope>
    <source>
        <strain evidence="3">cv. HN1</strain>
        <tissue evidence="2">Leaves</tissue>
    </source>
</reference>
<dbReference type="InterPro" id="IPR027032">
    <property type="entry name" value="Twinkle-like"/>
</dbReference>
<evidence type="ECO:0000259" key="1">
    <source>
        <dbReference type="SMART" id="SM00493"/>
    </source>
</evidence>
<dbReference type="PANTHER" id="PTHR12873:SF0">
    <property type="entry name" value="TWINKLE MTDNA HELICASE"/>
    <property type="match status" value="1"/>
</dbReference>
<dbReference type="Proteomes" id="UP000316621">
    <property type="component" value="Chromosome 7"/>
</dbReference>
<name>A0A4Y7K9P3_PAPSO</name>
<accession>A0A4Y7K9P3</accession>
<evidence type="ECO:0000313" key="2">
    <source>
        <dbReference type="EMBL" id="RZC70073.1"/>
    </source>
</evidence>
<dbReference type="OMA" id="GCKYRTM"/>
<dbReference type="PANTHER" id="PTHR12873">
    <property type="entry name" value="T7-LIKE MITOCHONDRIAL DNA HELICASE"/>
    <property type="match status" value="1"/>
</dbReference>
<keyword evidence="3" id="KW-1185">Reference proteome</keyword>
<dbReference type="AlphaFoldDB" id="A0A4Y7K9P3"/>
<organism evidence="2 3">
    <name type="scientific">Papaver somniferum</name>
    <name type="common">Opium poppy</name>
    <dbReference type="NCBI Taxonomy" id="3469"/>
    <lineage>
        <taxon>Eukaryota</taxon>
        <taxon>Viridiplantae</taxon>
        <taxon>Streptophyta</taxon>
        <taxon>Embryophyta</taxon>
        <taxon>Tracheophyta</taxon>
        <taxon>Spermatophyta</taxon>
        <taxon>Magnoliopsida</taxon>
        <taxon>Ranunculales</taxon>
        <taxon>Papaveraceae</taxon>
        <taxon>Papaveroideae</taxon>
        <taxon>Papaver</taxon>
    </lineage>
</organism>
<dbReference type="GO" id="GO:0003697">
    <property type="term" value="F:single-stranded DNA binding"/>
    <property type="evidence" value="ECO:0007669"/>
    <property type="project" value="InterPro"/>
</dbReference>
<dbReference type="InterPro" id="IPR034154">
    <property type="entry name" value="TOPRIM_DnaG/twinkle"/>
</dbReference>
<dbReference type="OrthoDB" id="1898560at2759"/>
<dbReference type="GO" id="GO:0043139">
    <property type="term" value="F:5'-3' DNA helicase activity"/>
    <property type="evidence" value="ECO:0007669"/>
    <property type="project" value="InterPro"/>
</dbReference>
<dbReference type="CDD" id="cd01029">
    <property type="entry name" value="TOPRIM_primases"/>
    <property type="match status" value="1"/>
</dbReference>
<dbReference type="InterPro" id="IPR006171">
    <property type="entry name" value="TOPRIM_dom"/>
</dbReference>
<sequence>MILHQSHHRPLHSLLSSSSKYFIRYTANSLLPIIQFNLLVQQHHYYHLSPKPISIYPHFWHQKSGFYTSCKASEQQSSGNVDVVNRLAALMQKLEQLGISSPSCKPGQYTHLRCHECQGGKSKEKSLSLFITPDCNTAVWNCFRGKCGSRGTIKGFENVFGSSDMISHHEKSYTKRAVMADRFANAASSGKIFHIEKSKTKRVITEESIGLEPLCKELIAYFAERMISGETLRRNAVMQKMQKSGIEAAIAFTYKRNGVLVSCKYRDINKHFWQEKDTEKILYGVDDIKGATDIIIVEGEIDKLSMEEAGILNCVSVPNGAPSKVSNKELPPENEDKYYQYLWNCKEYFGKASRIILATDADQPGQALAEELALRLGRERCWRVRWPKKISGDVCKDANEVLMFLGPHALKEMIEQAEFYPKEKIES</sequence>
<dbReference type="EMBL" id="CM010721">
    <property type="protein sequence ID" value="RZC70073.1"/>
    <property type="molecule type" value="Genomic_DNA"/>
</dbReference>
<dbReference type="Gene3D" id="3.40.1360.10">
    <property type="match status" value="1"/>
</dbReference>
<gene>
    <name evidence="2" type="ORF">C5167_035090</name>
</gene>
<protein>
    <recommendedName>
        <fullName evidence="1">Toprim domain-containing protein</fullName>
    </recommendedName>
</protein>
<dbReference type="SUPFAM" id="SSF56731">
    <property type="entry name" value="DNA primase core"/>
    <property type="match status" value="1"/>
</dbReference>